<evidence type="ECO:0000256" key="6">
    <source>
        <dbReference type="ARBA" id="ARBA00022692"/>
    </source>
</evidence>
<protein>
    <recommendedName>
        <fullName evidence="2">Type II secretion system protein H</fullName>
    </recommendedName>
    <alternativeName>
        <fullName evidence="10">General secretion pathway protein H</fullName>
    </alternativeName>
</protein>
<dbReference type="GO" id="GO:0015627">
    <property type="term" value="C:type II protein secretion system complex"/>
    <property type="evidence" value="ECO:0007669"/>
    <property type="project" value="InterPro"/>
</dbReference>
<keyword evidence="4" id="KW-0488">Methylation</keyword>
<accession>A0A1G5PQI7</accession>
<comment type="subcellular location">
    <subcellularLocation>
        <location evidence="1">Cell inner membrane</location>
        <topology evidence="1">Single-pass membrane protein</topology>
    </subcellularLocation>
</comment>
<dbReference type="Proteomes" id="UP000199648">
    <property type="component" value="Unassembled WGS sequence"/>
</dbReference>
<evidence type="ECO:0000256" key="2">
    <source>
        <dbReference type="ARBA" id="ARBA00021549"/>
    </source>
</evidence>
<dbReference type="Pfam" id="PF07963">
    <property type="entry name" value="N_methyl"/>
    <property type="match status" value="1"/>
</dbReference>
<organism evidence="13 14">
    <name type="scientific">Thiohalomonas denitrificans</name>
    <dbReference type="NCBI Taxonomy" id="415747"/>
    <lineage>
        <taxon>Bacteria</taxon>
        <taxon>Pseudomonadati</taxon>
        <taxon>Pseudomonadota</taxon>
        <taxon>Gammaproteobacteria</taxon>
        <taxon>Thiohalomonadales</taxon>
        <taxon>Thiohalomonadaceae</taxon>
        <taxon>Thiohalomonas</taxon>
    </lineage>
</organism>
<keyword evidence="8 11" id="KW-0472">Membrane</keyword>
<dbReference type="Pfam" id="PF12019">
    <property type="entry name" value="GspH"/>
    <property type="match status" value="1"/>
</dbReference>
<evidence type="ECO:0000256" key="10">
    <source>
        <dbReference type="ARBA" id="ARBA00030775"/>
    </source>
</evidence>
<evidence type="ECO:0000256" key="7">
    <source>
        <dbReference type="ARBA" id="ARBA00022989"/>
    </source>
</evidence>
<evidence type="ECO:0000313" key="14">
    <source>
        <dbReference type="Proteomes" id="UP000199648"/>
    </source>
</evidence>
<evidence type="ECO:0000256" key="8">
    <source>
        <dbReference type="ARBA" id="ARBA00023136"/>
    </source>
</evidence>
<dbReference type="NCBIfam" id="TIGR02532">
    <property type="entry name" value="IV_pilin_GFxxxE"/>
    <property type="match status" value="1"/>
</dbReference>
<dbReference type="STRING" id="415747.SAMN03097708_00536"/>
<dbReference type="SUPFAM" id="SSF54523">
    <property type="entry name" value="Pili subunits"/>
    <property type="match status" value="1"/>
</dbReference>
<dbReference type="Gene3D" id="3.30.700.10">
    <property type="entry name" value="Glycoprotein, Type 4 Pilin"/>
    <property type="match status" value="1"/>
</dbReference>
<name>A0A1G5PQI7_9GAMM</name>
<gene>
    <name evidence="13" type="ORF">SAMN03097708_00536</name>
</gene>
<reference evidence="13 14" key="1">
    <citation type="submission" date="2016-10" db="EMBL/GenBank/DDBJ databases">
        <authorList>
            <person name="de Groot N.N."/>
        </authorList>
    </citation>
    <scope>NUCLEOTIDE SEQUENCE [LARGE SCALE GENOMIC DNA]</scope>
    <source>
        <strain evidence="13 14">HLD2</strain>
    </source>
</reference>
<dbReference type="InterPro" id="IPR045584">
    <property type="entry name" value="Pilin-like"/>
</dbReference>
<keyword evidence="14" id="KW-1185">Reference proteome</keyword>
<dbReference type="EMBL" id="FMWD01000002">
    <property type="protein sequence ID" value="SCZ51596.1"/>
    <property type="molecule type" value="Genomic_DNA"/>
</dbReference>
<dbReference type="InterPro" id="IPR022346">
    <property type="entry name" value="T2SS_GspH"/>
</dbReference>
<feature type="transmembrane region" description="Helical" evidence="11">
    <location>
        <begin position="6"/>
        <end position="31"/>
    </location>
</feature>
<evidence type="ECO:0000313" key="13">
    <source>
        <dbReference type="EMBL" id="SCZ51596.1"/>
    </source>
</evidence>
<dbReference type="RefSeq" id="WP_092993192.1">
    <property type="nucleotide sequence ID" value="NZ_FMWD01000002.1"/>
</dbReference>
<dbReference type="InterPro" id="IPR012902">
    <property type="entry name" value="N_methyl_site"/>
</dbReference>
<evidence type="ECO:0000256" key="9">
    <source>
        <dbReference type="ARBA" id="ARBA00025772"/>
    </source>
</evidence>
<evidence type="ECO:0000256" key="4">
    <source>
        <dbReference type="ARBA" id="ARBA00022481"/>
    </source>
</evidence>
<proteinExistence type="inferred from homology"/>
<dbReference type="GO" id="GO:0015628">
    <property type="term" value="P:protein secretion by the type II secretion system"/>
    <property type="evidence" value="ECO:0007669"/>
    <property type="project" value="InterPro"/>
</dbReference>
<keyword evidence="5" id="KW-0997">Cell inner membrane</keyword>
<keyword evidence="7 11" id="KW-1133">Transmembrane helix</keyword>
<evidence type="ECO:0000256" key="11">
    <source>
        <dbReference type="SAM" id="Phobius"/>
    </source>
</evidence>
<evidence type="ECO:0000256" key="1">
    <source>
        <dbReference type="ARBA" id="ARBA00004377"/>
    </source>
</evidence>
<evidence type="ECO:0000256" key="3">
    <source>
        <dbReference type="ARBA" id="ARBA00022475"/>
    </source>
</evidence>
<dbReference type="AlphaFoldDB" id="A0A1G5PQI7"/>
<keyword evidence="6 11" id="KW-0812">Transmembrane</keyword>
<evidence type="ECO:0000256" key="5">
    <source>
        <dbReference type="ARBA" id="ARBA00022519"/>
    </source>
</evidence>
<feature type="domain" description="General secretion pathway GspH" evidence="12">
    <location>
        <begin position="43"/>
        <end position="157"/>
    </location>
</feature>
<dbReference type="GO" id="GO:0005886">
    <property type="term" value="C:plasma membrane"/>
    <property type="evidence" value="ECO:0007669"/>
    <property type="project" value="UniProtKB-SubCell"/>
</dbReference>
<comment type="similarity">
    <text evidence="9">Belongs to the GSP H family.</text>
</comment>
<sequence>MVRLPFGFTLIELMITISVLAILITLGVPSFQDTLERHRLKAAIEQVYQDLQYARSEAIKRNQNITVQLKIPAGTDPWCYGLSDAGGCDCTASPGCAIDGDPKNTTAHDFRNIALDGFHTADFNFAFDAHRGGGADRSIRLNSASGYETQVVVSALGRVRLCSDDDVMGYPSC</sequence>
<dbReference type="OrthoDB" id="5570404at2"/>
<evidence type="ECO:0000259" key="12">
    <source>
        <dbReference type="Pfam" id="PF12019"/>
    </source>
</evidence>
<keyword evidence="3" id="KW-1003">Cell membrane</keyword>